<sequence>SAVDLRTAQKLCSAFPQYEADLLQRVCVFHSANSIFCAGAGLQEVANGVL</sequence>
<proteinExistence type="predicted"/>
<dbReference type="AlphaFoldDB" id="A0A6A6DDA4"/>
<evidence type="ECO:0000313" key="2">
    <source>
        <dbReference type="Proteomes" id="UP000800200"/>
    </source>
</evidence>
<reference evidence="1" key="1">
    <citation type="journal article" date="2020" name="Stud. Mycol.">
        <title>101 Dothideomycetes genomes: a test case for predicting lifestyles and emergence of pathogens.</title>
        <authorList>
            <person name="Haridas S."/>
            <person name="Albert R."/>
            <person name="Binder M."/>
            <person name="Bloem J."/>
            <person name="Labutti K."/>
            <person name="Salamov A."/>
            <person name="Andreopoulos B."/>
            <person name="Baker S."/>
            <person name="Barry K."/>
            <person name="Bills G."/>
            <person name="Bluhm B."/>
            <person name="Cannon C."/>
            <person name="Castanera R."/>
            <person name="Culley D."/>
            <person name="Daum C."/>
            <person name="Ezra D."/>
            <person name="Gonzalez J."/>
            <person name="Henrissat B."/>
            <person name="Kuo A."/>
            <person name="Liang C."/>
            <person name="Lipzen A."/>
            <person name="Lutzoni F."/>
            <person name="Magnuson J."/>
            <person name="Mondo S."/>
            <person name="Nolan M."/>
            <person name="Ohm R."/>
            <person name="Pangilinan J."/>
            <person name="Park H.-J."/>
            <person name="Ramirez L."/>
            <person name="Alfaro M."/>
            <person name="Sun H."/>
            <person name="Tritt A."/>
            <person name="Yoshinaga Y."/>
            <person name="Zwiers L.-H."/>
            <person name="Turgeon B."/>
            <person name="Goodwin S."/>
            <person name="Spatafora J."/>
            <person name="Crous P."/>
            <person name="Grigoriev I."/>
        </authorList>
    </citation>
    <scope>NUCLEOTIDE SEQUENCE</scope>
    <source>
        <strain evidence="1">CBS 207.26</strain>
    </source>
</reference>
<keyword evidence="2" id="KW-1185">Reference proteome</keyword>
<evidence type="ECO:0000313" key="1">
    <source>
        <dbReference type="EMBL" id="KAF2175960.1"/>
    </source>
</evidence>
<accession>A0A6A6DDA4</accession>
<dbReference type="Gene3D" id="3.90.226.10">
    <property type="entry name" value="2-enoyl-CoA Hydratase, Chain A, domain 1"/>
    <property type="match status" value="1"/>
</dbReference>
<feature type="non-terminal residue" evidence="1">
    <location>
        <position position="1"/>
    </location>
</feature>
<protein>
    <submittedName>
        <fullName evidence="1">Uncharacterized protein</fullName>
    </submittedName>
</protein>
<dbReference type="SUPFAM" id="SSF52096">
    <property type="entry name" value="ClpP/crotonase"/>
    <property type="match status" value="1"/>
</dbReference>
<name>A0A6A6DDA4_9PEZI</name>
<dbReference type="Proteomes" id="UP000800200">
    <property type="component" value="Unassembled WGS sequence"/>
</dbReference>
<dbReference type="EMBL" id="ML994719">
    <property type="protein sequence ID" value="KAF2175960.1"/>
    <property type="molecule type" value="Genomic_DNA"/>
</dbReference>
<dbReference type="InterPro" id="IPR029045">
    <property type="entry name" value="ClpP/crotonase-like_dom_sf"/>
</dbReference>
<gene>
    <name evidence="1" type="ORF">K469DRAFT_608835</name>
</gene>
<organism evidence="1 2">
    <name type="scientific">Zopfia rhizophila CBS 207.26</name>
    <dbReference type="NCBI Taxonomy" id="1314779"/>
    <lineage>
        <taxon>Eukaryota</taxon>
        <taxon>Fungi</taxon>
        <taxon>Dikarya</taxon>
        <taxon>Ascomycota</taxon>
        <taxon>Pezizomycotina</taxon>
        <taxon>Dothideomycetes</taxon>
        <taxon>Dothideomycetes incertae sedis</taxon>
        <taxon>Zopfiaceae</taxon>
        <taxon>Zopfia</taxon>
    </lineage>
</organism>